<keyword evidence="3" id="KW-0804">Transcription</keyword>
<dbReference type="InterPro" id="IPR009057">
    <property type="entry name" value="Homeodomain-like_sf"/>
</dbReference>
<dbReference type="InterPro" id="IPR036271">
    <property type="entry name" value="Tet_transcr_reg_TetR-rel_C_sf"/>
</dbReference>
<sequence>MPRASQARAAEHRAQVLDAASRAIREHGVDRLRVQRVMADVGLTHGGFYRHFGSKDDLVAQAFASAFEERAQAVRGLVERAEEAGEPPRAAFLASYLSPRHRDAPDRGCPITALASDSARSAPGSPLPEAFADGLRRTADLIGALDGSDRERALVDICTAVGALTLARACGDDPLADGLLTTALAHLTAPTGGNPA</sequence>
<gene>
    <name evidence="6" type="ORF">CNX65_24470</name>
</gene>
<protein>
    <submittedName>
        <fullName evidence="6">TetR family transcriptional regulator</fullName>
    </submittedName>
</protein>
<evidence type="ECO:0000259" key="5">
    <source>
        <dbReference type="PROSITE" id="PS50977"/>
    </source>
</evidence>
<reference evidence="6" key="1">
    <citation type="submission" date="2017-09" db="EMBL/GenBank/DDBJ databases">
        <title>Complete Genome Sequence of ansamitocin-producing Bacterium Actinosynnema pretiosum X47.</title>
        <authorList>
            <person name="Cao G."/>
            <person name="Zong G."/>
            <person name="Zhong C."/>
            <person name="Fu J."/>
        </authorList>
    </citation>
    <scope>NUCLEOTIDE SEQUENCE [LARGE SCALE GENOMIC DNA]</scope>
    <source>
        <strain evidence="6">X47</strain>
    </source>
</reference>
<evidence type="ECO:0000313" key="6">
    <source>
        <dbReference type="EMBL" id="ATE56037.1"/>
    </source>
</evidence>
<dbReference type="Pfam" id="PF00440">
    <property type="entry name" value="TetR_N"/>
    <property type="match status" value="1"/>
</dbReference>
<dbReference type="PANTHER" id="PTHR47506">
    <property type="entry name" value="TRANSCRIPTIONAL REGULATORY PROTEIN"/>
    <property type="match status" value="1"/>
</dbReference>
<proteinExistence type="predicted"/>
<dbReference type="GO" id="GO:0003677">
    <property type="term" value="F:DNA binding"/>
    <property type="evidence" value="ECO:0007669"/>
    <property type="project" value="UniProtKB-UniRule"/>
</dbReference>
<dbReference type="Proteomes" id="UP000218505">
    <property type="component" value="Chromosome"/>
</dbReference>
<feature type="DNA-binding region" description="H-T-H motif" evidence="4">
    <location>
        <begin position="33"/>
        <end position="52"/>
    </location>
</feature>
<evidence type="ECO:0000256" key="4">
    <source>
        <dbReference type="PROSITE-ProRule" id="PRU00335"/>
    </source>
</evidence>
<dbReference type="Gene3D" id="1.10.357.10">
    <property type="entry name" value="Tetracycline Repressor, domain 2"/>
    <property type="match status" value="1"/>
</dbReference>
<keyword evidence="2 4" id="KW-0238">DNA-binding</keyword>
<dbReference type="KEGG" id="apre:CNX65_24470"/>
<dbReference type="Gene3D" id="1.10.10.60">
    <property type="entry name" value="Homeodomain-like"/>
    <property type="match status" value="1"/>
</dbReference>
<feature type="domain" description="HTH tetR-type" evidence="5">
    <location>
        <begin position="10"/>
        <end position="70"/>
    </location>
</feature>
<dbReference type="RefSeq" id="WP_096495864.1">
    <property type="nucleotide sequence ID" value="NZ_CP023445.1"/>
</dbReference>
<evidence type="ECO:0000256" key="3">
    <source>
        <dbReference type="ARBA" id="ARBA00023163"/>
    </source>
</evidence>
<dbReference type="PROSITE" id="PS50977">
    <property type="entry name" value="HTH_TETR_2"/>
    <property type="match status" value="1"/>
</dbReference>
<dbReference type="PRINTS" id="PR00455">
    <property type="entry name" value="HTHTETR"/>
</dbReference>
<name>A0A290ZAJ9_9PSEU</name>
<dbReference type="PANTHER" id="PTHR47506:SF7">
    <property type="entry name" value="TRANSCRIPTIONAL REGULATORY PROTEIN"/>
    <property type="match status" value="1"/>
</dbReference>
<evidence type="ECO:0000313" key="7">
    <source>
        <dbReference type="Proteomes" id="UP000218505"/>
    </source>
</evidence>
<dbReference type="EMBL" id="CP023445">
    <property type="protein sequence ID" value="ATE56037.1"/>
    <property type="molecule type" value="Genomic_DNA"/>
</dbReference>
<evidence type="ECO:0000256" key="1">
    <source>
        <dbReference type="ARBA" id="ARBA00023015"/>
    </source>
</evidence>
<keyword evidence="1" id="KW-0805">Transcription regulation</keyword>
<keyword evidence="7" id="KW-1185">Reference proteome</keyword>
<organism evidence="6 7">
    <name type="scientific">Actinosynnema pretiosum</name>
    <dbReference type="NCBI Taxonomy" id="42197"/>
    <lineage>
        <taxon>Bacteria</taxon>
        <taxon>Bacillati</taxon>
        <taxon>Actinomycetota</taxon>
        <taxon>Actinomycetes</taxon>
        <taxon>Pseudonocardiales</taxon>
        <taxon>Pseudonocardiaceae</taxon>
        <taxon>Actinosynnema</taxon>
    </lineage>
</organism>
<evidence type="ECO:0000256" key="2">
    <source>
        <dbReference type="ARBA" id="ARBA00023125"/>
    </source>
</evidence>
<accession>A0A290ZAJ9</accession>
<dbReference type="InterPro" id="IPR001647">
    <property type="entry name" value="HTH_TetR"/>
</dbReference>
<dbReference type="SUPFAM" id="SSF46689">
    <property type="entry name" value="Homeodomain-like"/>
    <property type="match status" value="1"/>
</dbReference>
<dbReference type="SUPFAM" id="SSF48498">
    <property type="entry name" value="Tetracyclin repressor-like, C-terminal domain"/>
    <property type="match status" value="1"/>
</dbReference>
<dbReference type="AlphaFoldDB" id="A0A290ZAJ9"/>